<proteinExistence type="inferred from homology"/>
<dbReference type="InterPro" id="IPR052954">
    <property type="entry name" value="GPCR-Ligand_Int"/>
</dbReference>
<dbReference type="OrthoDB" id="10011262at2759"/>
<dbReference type="InterPro" id="IPR017452">
    <property type="entry name" value="GPCR_Rhodpsn_7TM"/>
</dbReference>
<dbReference type="PROSITE" id="PS50262">
    <property type="entry name" value="G_PROTEIN_RECEP_F1_2"/>
    <property type="match status" value="1"/>
</dbReference>
<dbReference type="AlphaFoldDB" id="A0A8S9X9P5"/>
<comment type="subcellular location">
    <subcellularLocation>
        <location evidence="1">Membrane</location>
    </subcellularLocation>
</comment>
<evidence type="ECO:0000313" key="10">
    <source>
        <dbReference type="Proteomes" id="UP000466442"/>
    </source>
</evidence>
<dbReference type="PANTHER" id="PTHR46641">
    <property type="entry name" value="FMRFAMIDE RECEPTOR-RELATED"/>
    <property type="match status" value="1"/>
</dbReference>
<evidence type="ECO:0000256" key="1">
    <source>
        <dbReference type="ARBA" id="ARBA00004370"/>
    </source>
</evidence>
<name>A0A8S9X9P5_APOLU</name>
<sequence length="238" mass="27946">MTVERYICICHPFWFNERSSYNRTCKCVAMAIVFSVLSHFIMFWEIRVVGRPYLTTKGEWIILYQPEAGQLLYDRLYTKVKHTWLFIVFDYLLPLSCIILLNTITYTKLKKMNKQRRTITDSQKDETKLTRMILYVIAEFLVFTCMSGFITMGRIFPNTIGSYLDTDRLSHLLLLWQIQGFFNALNSSVNFITYVSSWPPFRMTFVKMFGCSRKQEKSSSTSPSDPNEKSLNVKITSV</sequence>
<keyword evidence="4 7" id="KW-1133">Transmembrane helix</keyword>
<feature type="transmembrane region" description="Helical" evidence="7">
    <location>
        <begin position="84"/>
        <end position="107"/>
    </location>
</feature>
<comment type="similarity">
    <text evidence="2">Belongs to the G-protein coupled receptor 1 family.</text>
</comment>
<evidence type="ECO:0000313" key="9">
    <source>
        <dbReference type="EMBL" id="KAF6205289.1"/>
    </source>
</evidence>
<keyword evidence="3 7" id="KW-0812">Transmembrane</keyword>
<dbReference type="GO" id="GO:0004930">
    <property type="term" value="F:G protein-coupled receptor activity"/>
    <property type="evidence" value="ECO:0007669"/>
    <property type="project" value="InterPro"/>
</dbReference>
<feature type="transmembrane region" description="Helical" evidence="7">
    <location>
        <begin position="27"/>
        <end position="44"/>
    </location>
</feature>
<evidence type="ECO:0000256" key="3">
    <source>
        <dbReference type="ARBA" id="ARBA00022692"/>
    </source>
</evidence>
<dbReference type="Proteomes" id="UP000466442">
    <property type="component" value="Linkage Group LG9"/>
</dbReference>
<evidence type="ECO:0000256" key="2">
    <source>
        <dbReference type="ARBA" id="ARBA00010663"/>
    </source>
</evidence>
<dbReference type="SUPFAM" id="SSF81321">
    <property type="entry name" value="Family A G protein-coupled receptor-like"/>
    <property type="match status" value="1"/>
</dbReference>
<protein>
    <recommendedName>
        <fullName evidence="8">G-protein coupled receptors family 1 profile domain-containing protein</fullName>
    </recommendedName>
</protein>
<evidence type="ECO:0000256" key="5">
    <source>
        <dbReference type="ARBA" id="ARBA00023136"/>
    </source>
</evidence>
<evidence type="ECO:0000259" key="8">
    <source>
        <dbReference type="PROSITE" id="PS50262"/>
    </source>
</evidence>
<dbReference type="Pfam" id="PF00001">
    <property type="entry name" value="7tm_1"/>
    <property type="match status" value="1"/>
</dbReference>
<evidence type="ECO:0000256" key="7">
    <source>
        <dbReference type="SAM" id="Phobius"/>
    </source>
</evidence>
<dbReference type="GO" id="GO:0016020">
    <property type="term" value="C:membrane"/>
    <property type="evidence" value="ECO:0007669"/>
    <property type="project" value="UniProtKB-SubCell"/>
</dbReference>
<dbReference type="EMBL" id="WIXP02000009">
    <property type="protein sequence ID" value="KAF6205289.1"/>
    <property type="molecule type" value="Genomic_DNA"/>
</dbReference>
<dbReference type="PANTHER" id="PTHR46641:SF2">
    <property type="entry name" value="FMRFAMIDE RECEPTOR"/>
    <property type="match status" value="1"/>
</dbReference>
<reference evidence="9" key="1">
    <citation type="journal article" date="2021" name="Mol. Ecol. Resour.">
        <title>Apolygus lucorum genome provides insights into omnivorousness and mesophyll feeding.</title>
        <authorList>
            <person name="Liu Y."/>
            <person name="Liu H."/>
            <person name="Wang H."/>
            <person name="Huang T."/>
            <person name="Liu B."/>
            <person name="Yang B."/>
            <person name="Yin L."/>
            <person name="Li B."/>
            <person name="Zhang Y."/>
            <person name="Zhang S."/>
            <person name="Jiang F."/>
            <person name="Zhang X."/>
            <person name="Ren Y."/>
            <person name="Wang B."/>
            <person name="Wang S."/>
            <person name="Lu Y."/>
            <person name="Wu K."/>
            <person name="Fan W."/>
            <person name="Wang G."/>
        </authorList>
    </citation>
    <scope>NUCLEOTIDE SEQUENCE</scope>
    <source>
        <strain evidence="9">12Hb</strain>
    </source>
</reference>
<feature type="transmembrane region" description="Helical" evidence="7">
    <location>
        <begin position="176"/>
        <end position="195"/>
    </location>
</feature>
<dbReference type="InterPro" id="IPR000276">
    <property type="entry name" value="GPCR_Rhodpsn"/>
</dbReference>
<gene>
    <name evidence="9" type="ORF">GE061_019458</name>
</gene>
<evidence type="ECO:0000256" key="4">
    <source>
        <dbReference type="ARBA" id="ARBA00022989"/>
    </source>
</evidence>
<keyword evidence="10" id="KW-1185">Reference proteome</keyword>
<evidence type="ECO:0000256" key="6">
    <source>
        <dbReference type="SAM" id="MobiDB-lite"/>
    </source>
</evidence>
<keyword evidence="5 7" id="KW-0472">Membrane</keyword>
<feature type="compositionally biased region" description="Polar residues" evidence="6">
    <location>
        <begin position="218"/>
        <end position="238"/>
    </location>
</feature>
<dbReference type="Gene3D" id="1.20.1070.10">
    <property type="entry name" value="Rhodopsin 7-helix transmembrane proteins"/>
    <property type="match status" value="1"/>
</dbReference>
<feature type="region of interest" description="Disordered" evidence="6">
    <location>
        <begin position="215"/>
        <end position="238"/>
    </location>
</feature>
<feature type="domain" description="G-protein coupled receptors family 1 profile" evidence="8">
    <location>
        <begin position="1"/>
        <end position="194"/>
    </location>
</feature>
<comment type="caution">
    <text evidence="9">The sequence shown here is derived from an EMBL/GenBank/DDBJ whole genome shotgun (WGS) entry which is preliminary data.</text>
</comment>
<organism evidence="9 10">
    <name type="scientific">Apolygus lucorum</name>
    <name type="common">Small green plant bug</name>
    <name type="synonym">Lygocoris lucorum</name>
    <dbReference type="NCBI Taxonomy" id="248454"/>
    <lineage>
        <taxon>Eukaryota</taxon>
        <taxon>Metazoa</taxon>
        <taxon>Ecdysozoa</taxon>
        <taxon>Arthropoda</taxon>
        <taxon>Hexapoda</taxon>
        <taxon>Insecta</taxon>
        <taxon>Pterygota</taxon>
        <taxon>Neoptera</taxon>
        <taxon>Paraneoptera</taxon>
        <taxon>Hemiptera</taxon>
        <taxon>Heteroptera</taxon>
        <taxon>Panheteroptera</taxon>
        <taxon>Cimicomorpha</taxon>
        <taxon>Miridae</taxon>
        <taxon>Mirini</taxon>
        <taxon>Apolygus</taxon>
    </lineage>
</organism>
<accession>A0A8S9X9P5</accession>
<feature type="transmembrane region" description="Helical" evidence="7">
    <location>
        <begin position="132"/>
        <end position="156"/>
    </location>
</feature>